<dbReference type="Proteomes" id="UP000663920">
    <property type="component" value="Chromosome"/>
</dbReference>
<protein>
    <submittedName>
        <fullName evidence="1">Uncharacterized protein</fullName>
    </submittedName>
</protein>
<dbReference type="RefSeq" id="WP_208076737.1">
    <property type="nucleotide sequence ID" value="NZ_CP071869.1"/>
</dbReference>
<dbReference type="AlphaFoldDB" id="A0A975CL73"/>
<reference evidence="1 2" key="1">
    <citation type="submission" date="2021-03" db="EMBL/GenBank/DDBJ databases">
        <title>Complete genome of Polaribacter_sp.SM13.</title>
        <authorList>
            <person name="Jeong S.W."/>
            <person name="Bae J.W."/>
        </authorList>
    </citation>
    <scope>NUCLEOTIDE SEQUENCE [LARGE SCALE GENOMIC DNA]</scope>
    <source>
        <strain evidence="1 2">SM13</strain>
    </source>
</reference>
<accession>A0A975CL73</accession>
<dbReference type="KEGG" id="pcea:J3359_09790"/>
<evidence type="ECO:0000313" key="1">
    <source>
        <dbReference type="EMBL" id="QTE21142.1"/>
    </source>
</evidence>
<proteinExistence type="predicted"/>
<evidence type="ECO:0000313" key="2">
    <source>
        <dbReference type="Proteomes" id="UP000663920"/>
    </source>
</evidence>
<sequence length="173" mass="20182">MNSKQKNIFLIGSFILLSIISYVFSIQKTLDLKTRLTNLQKDEELLSNASQKILDLQQQNSYFDSILKQNDLSIENSFQQTLLRKLNSFSVQNPIEIIAFNEPHTIKENTADLKTYVFEVKADFISLLKLTNSLERQQLGKLVSVNIEKKKNYRSRKEELIGKFFMQKLTQQE</sequence>
<keyword evidence="2" id="KW-1185">Reference proteome</keyword>
<dbReference type="EMBL" id="CP071869">
    <property type="protein sequence ID" value="QTE21142.1"/>
    <property type="molecule type" value="Genomic_DNA"/>
</dbReference>
<gene>
    <name evidence="1" type="ORF">J3359_09790</name>
</gene>
<name>A0A975CL73_9FLAO</name>
<organism evidence="1 2">
    <name type="scientific">Polaribacter cellanae</name>
    <dbReference type="NCBI Taxonomy" id="2818493"/>
    <lineage>
        <taxon>Bacteria</taxon>
        <taxon>Pseudomonadati</taxon>
        <taxon>Bacteroidota</taxon>
        <taxon>Flavobacteriia</taxon>
        <taxon>Flavobacteriales</taxon>
        <taxon>Flavobacteriaceae</taxon>
    </lineage>
</organism>